<organism evidence="5 6">
    <name type="scientific">Lysinibacillus sphaericus</name>
    <name type="common">Bacillus sphaericus</name>
    <dbReference type="NCBI Taxonomy" id="1421"/>
    <lineage>
        <taxon>Bacteria</taxon>
        <taxon>Bacillati</taxon>
        <taxon>Bacillota</taxon>
        <taxon>Bacilli</taxon>
        <taxon>Bacillales</taxon>
        <taxon>Bacillaceae</taxon>
        <taxon>Lysinibacillus</taxon>
    </lineage>
</organism>
<feature type="domain" description="Pre-toxin TG" evidence="4">
    <location>
        <begin position="131"/>
        <end position="163"/>
    </location>
</feature>
<proteinExistence type="predicted"/>
<protein>
    <recommendedName>
        <fullName evidence="4">Pre-toxin TG domain-containing protein</fullName>
    </recommendedName>
</protein>
<comment type="subcellular location">
    <subcellularLocation>
        <location evidence="1">Secreted</location>
    </subcellularLocation>
</comment>
<evidence type="ECO:0000313" key="5">
    <source>
        <dbReference type="EMBL" id="TQR39824.1"/>
    </source>
</evidence>
<dbReference type="AlphaFoldDB" id="A0A544V144"/>
<evidence type="ECO:0000313" key="6">
    <source>
        <dbReference type="Proteomes" id="UP000317944"/>
    </source>
</evidence>
<dbReference type="Pfam" id="PF14449">
    <property type="entry name" value="PT-TG"/>
    <property type="match status" value="1"/>
</dbReference>
<keyword evidence="2" id="KW-0964">Secreted</keyword>
<dbReference type="RefSeq" id="WP_142507226.1">
    <property type="nucleotide sequence ID" value="NZ_SADV01000001.1"/>
</dbReference>
<evidence type="ECO:0000256" key="2">
    <source>
        <dbReference type="ARBA" id="ARBA00022525"/>
    </source>
</evidence>
<dbReference type="EMBL" id="SADV01000001">
    <property type="protein sequence ID" value="TQR39824.1"/>
    <property type="molecule type" value="Genomic_DNA"/>
</dbReference>
<dbReference type="InterPro" id="IPR027797">
    <property type="entry name" value="PT-TG_dom"/>
</dbReference>
<evidence type="ECO:0000259" key="4">
    <source>
        <dbReference type="Pfam" id="PF14449"/>
    </source>
</evidence>
<dbReference type="PROSITE" id="PS51257">
    <property type="entry name" value="PROKAR_LIPOPROTEIN"/>
    <property type="match status" value="1"/>
</dbReference>
<evidence type="ECO:0000256" key="1">
    <source>
        <dbReference type="ARBA" id="ARBA00004613"/>
    </source>
</evidence>
<dbReference type="Proteomes" id="UP000317944">
    <property type="component" value="Unassembled WGS sequence"/>
</dbReference>
<name>A0A544V144_LYSSH</name>
<evidence type="ECO:0000256" key="3">
    <source>
        <dbReference type="SAM" id="MobiDB-lite"/>
    </source>
</evidence>
<reference evidence="5 6" key="1">
    <citation type="submission" date="2018-03" db="EMBL/GenBank/DDBJ databases">
        <title>Aerobic endospore-forming bacteria genome sequencing and assembly.</title>
        <authorList>
            <person name="Cavalcante D.A."/>
            <person name="Driks A."/>
            <person name="Putonti C."/>
            <person name="De-Souza M.T."/>
        </authorList>
    </citation>
    <scope>NUCLEOTIDE SEQUENCE [LARGE SCALE GENOMIC DNA]</scope>
    <source>
        <strain evidence="5 6">SDF0037</strain>
    </source>
</reference>
<dbReference type="OrthoDB" id="2742610at2"/>
<feature type="region of interest" description="Disordered" evidence="3">
    <location>
        <begin position="291"/>
        <end position="317"/>
    </location>
</feature>
<sequence length="445" mass="49195">MAKKGKSKSIGFFGAIGSLLGCIPAVRNVKKAIGKALKKKIKKAKNKLKLKKLFKRLKKNFKKKRGKVFTKARKLKNKLSKRKLSKMFKKAVKKAVLAQKKADKRATTKGGKASKAAVKQVKKYEKAQNLKLISMGLNCVPIFGNIKALYEMGTGKDLITGQTKQTGKKIIDEAELEKYLKDRQYVSNGNRNSVNAGEPITTLEDLQAVVGGGHYTLPQSKPTIVERFILTLLFEDIVTLVDPKSTTGERILAGLSMLPTSKPFKIVDAGYDTYKYSKKTTKIIEDSKKTYTSNNKKNDVPNNNNIPNSNSKKEDKAPIVEVTEKDVKELGEYIKNIDKGTVNAISVNRDTIINSATQAKKGGETVVGHALQKHGGRHPDIWGKVKGGSDQINQTAKKHLEEIINAPGDFIKVTNDRGITFIEKRLPDGRGVRLNQDGTFKGFID</sequence>
<gene>
    <name evidence="5" type="ORF">C7Y47_02025</name>
</gene>
<comment type="caution">
    <text evidence="5">The sequence shown here is derived from an EMBL/GenBank/DDBJ whole genome shotgun (WGS) entry which is preliminary data.</text>
</comment>
<accession>A0A544V144</accession>
<dbReference type="GO" id="GO:0005576">
    <property type="term" value="C:extracellular region"/>
    <property type="evidence" value="ECO:0007669"/>
    <property type="project" value="UniProtKB-SubCell"/>
</dbReference>
<feature type="compositionally biased region" description="Low complexity" evidence="3">
    <location>
        <begin position="291"/>
        <end position="310"/>
    </location>
</feature>